<organism evidence="2">
    <name type="scientific">freshwater metagenome</name>
    <dbReference type="NCBI Taxonomy" id="449393"/>
    <lineage>
        <taxon>unclassified sequences</taxon>
        <taxon>metagenomes</taxon>
        <taxon>ecological metagenomes</taxon>
    </lineage>
</organism>
<dbReference type="PANTHER" id="PTHR13696">
    <property type="entry name" value="P-LOOP CONTAINING NUCLEOSIDE TRIPHOSPHATE HYDROLASE"/>
    <property type="match status" value="1"/>
</dbReference>
<dbReference type="CDD" id="cd02042">
    <property type="entry name" value="ParAB_family"/>
    <property type="match status" value="1"/>
</dbReference>
<protein>
    <submittedName>
        <fullName evidence="2">Unannotated protein</fullName>
    </submittedName>
</protein>
<gene>
    <name evidence="2" type="ORF">UFOPK1506_00097</name>
</gene>
<feature type="domain" description="AAA" evidence="1">
    <location>
        <begin position="3"/>
        <end position="156"/>
    </location>
</feature>
<dbReference type="Pfam" id="PF13614">
    <property type="entry name" value="AAA_31"/>
    <property type="match status" value="1"/>
</dbReference>
<accession>A0A6J6C587</accession>
<proteinExistence type="predicted"/>
<dbReference type="Gene3D" id="3.40.50.300">
    <property type="entry name" value="P-loop containing nucleotide triphosphate hydrolases"/>
    <property type="match status" value="1"/>
</dbReference>
<sequence>MSRILTLLNTTGGVGRTTSALSMAVAFSEYGKKVLLIDCDPQGALTFTLGKENSRRTAYDIFSGRERALGMIHQTAERVDLIPASPKLSGDLKIKDDRMLFDALAKFEYDIIIIDTASGLSRLNQLVLATADEFIIPTRLDLLSVRGALQIAKESARYRGKIRAILPTMVEARSKHGIEMVELLREKFGALVIEPGIPKSPLFADAALAGASLLSHKKASDIAGMYREITYDFL</sequence>
<dbReference type="InterPro" id="IPR050678">
    <property type="entry name" value="DNA_Partitioning_ATPase"/>
</dbReference>
<dbReference type="InterPro" id="IPR027417">
    <property type="entry name" value="P-loop_NTPase"/>
</dbReference>
<dbReference type="InterPro" id="IPR025669">
    <property type="entry name" value="AAA_dom"/>
</dbReference>
<evidence type="ECO:0000313" key="2">
    <source>
        <dbReference type="EMBL" id="CAB4545769.1"/>
    </source>
</evidence>
<dbReference type="SUPFAM" id="SSF52540">
    <property type="entry name" value="P-loop containing nucleoside triphosphate hydrolases"/>
    <property type="match status" value="1"/>
</dbReference>
<name>A0A6J6C587_9ZZZZ</name>
<dbReference type="AlphaFoldDB" id="A0A6J6C587"/>
<reference evidence="2" key="1">
    <citation type="submission" date="2020-05" db="EMBL/GenBank/DDBJ databases">
        <authorList>
            <person name="Chiriac C."/>
            <person name="Salcher M."/>
            <person name="Ghai R."/>
            <person name="Kavagutti S V."/>
        </authorList>
    </citation>
    <scope>NUCLEOTIDE SEQUENCE</scope>
</reference>
<dbReference type="EMBL" id="CAEZSV010000008">
    <property type="protein sequence ID" value="CAB4545769.1"/>
    <property type="molecule type" value="Genomic_DNA"/>
</dbReference>
<evidence type="ECO:0000259" key="1">
    <source>
        <dbReference type="Pfam" id="PF13614"/>
    </source>
</evidence>
<dbReference type="PANTHER" id="PTHR13696:SF52">
    <property type="entry name" value="PARA FAMILY PROTEIN CT_582"/>
    <property type="match status" value="1"/>
</dbReference>